<reference evidence="1 2" key="1">
    <citation type="submission" date="2018-10" db="EMBL/GenBank/DDBJ databases">
        <title>Ulvibacterium marinum gen. nov., sp. nov., a novel marine bacterium of the family Flavobacteriaceae, isolated from a culture of the green alga Ulva prolifera.</title>
        <authorList>
            <person name="Zhang Z."/>
        </authorList>
    </citation>
    <scope>NUCLEOTIDE SEQUENCE [LARGE SCALE GENOMIC DNA]</scope>
    <source>
        <strain evidence="1 2">CCMM003</strain>
    </source>
</reference>
<dbReference type="OrthoDB" id="1189875at2"/>
<sequence>MNILIPPIKPVLSIFIICCLCSCGALVKAKVNRYATVEKGAIPKDFGKDSTTLLCVVHKNSYNKYLKKNIKKFYQGPYALVDISELKSSKYQDTLQYRYVHDFTYKSYRYWSSNETIYGPGGGYGTGHKKCFFVYDRVEGKEYPLQVASSFWSKLQKVYLKNLEAQRVKNQGSVTIH</sequence>
<dbReference type="AlphaFoldDB" id="A0A3B0BWJ5"/>
<accession>A0A3B0BWJ5</accession>
<proteinExistence type="predicted"/>
<gene>
    <name evidence="1" type="ORF">D7Z94_23810</name>
</gene>
<evidence type="ECO:0000313" key="2">
    <source>
        <dbReference type="Proteomes" id="UP000276603"/>
    </source>
</evidence>
<dbReference type="RefSeq" id="WP_120714158.1">
    <property type="nucleotide sequence ID" value="NZ_RBCJ01000006.1"/>
</dbReference>
<dbReference type="EMBL" id="RBCJ01000006">
    <property type="protein sequence ID" value="RKN76811.1"/>
    <property type="molecule type" value="Genomic_DNA"/>
</dbReference>
<comment type="caution">
    <text evidence="1">The sequence shown here is derived from an EMBL/GenBank/DDBJ whole genome shotgun (WGS) entry which is preliminary data.</text>
</comment>
<evidence type="ECO:0000313" key="1">
    <source>
        <dbReference type="EMBL" id="RKN76811.1"/>
    </source>
</evidence>
<name>A0A3B0BWJ5_9FLAO</name>
<dbReference type="Proteomes" id="UP000276603">
    <property type="component" value="Unassembled WGS sequence"/>
</dbReference>
<protein>
    <submittedName>
        <fullName evidence="1">Uncharacterized protein</fullName>
    </submittedName>
</protein>
<keyword evidence="2" id="KW-1185">Reference proteome</keyword>
<organism evidence="1 2">
    <name type="scientific">Ulvibacterium marinum</name>
    <dbReference type="NCBI Taxonomy" id="2419782"/>
    <lineage>
        <taxon>Bacteria</taxon>
        <taxon>Pseudomonadati</taxon>
        <taxon>Bacteroidota</taxon>
        <taxon>Flavobacteriia</taxon>
        <taxon>Flavobacteriales</taxon>
        <taxon>Flavobacteriaceae</taxon>
        <taxon>Ulvibacterium</taxon>
    </lineage>
</organism>